<feature type="domain" description="7,8-dihydro-6-hydroxymethylpterin-pyrophosphokinase" evidence="13">
    <location>
        <begin position="14"/>
        <end position="141"/>
    </location>
</feature>
<dbReference type="Pfam" id="PF01288">
    <property type="entry name" value="HPPK"/>
    <property type="match status" value="1"/>
</dbReference>
<dbReference type="RefSeq" id="WP_074745246.1">
    <property type="nucleotide sequence ID" value="NZ_FOCT01000004.1"/>
</dbReference>
<organism evidence="14 15">
    <name type="scientific">Nitrosospira multiformis</name>
    <dbReference type="NCBI Taxonomy" id="1231"/>
    <lineage>
        <taxon>Bacteria</taxon>
        <taxon>Pseudomonadati</taxon>
        <taxon>Pseudomonadota</taxon>
        <taxon>Betaproteobacteria</taxon>
        <taxon>Nitrosomonadales</taxon>
        <taxon>Nitrosomonadaceae</taxon>
        <taxon>Nitrosospira</taxon>
    </lineage>
</organism>
<dbReference type="InterPro" id="IPR000550">
    <property type="entry name" value="Hppk"/>
</dbReference>
<dbReference type="GO" id="GO:0046654">
    <property type="term" value="P:tetrahydrofolate biosynthetic process"/>
    <property type="evidence" value="ECO:0007669"/>
    <property type="project" value="UniProtKB-UniPathway"/>
</dbReference>
<evidence type="ECO:0000256" key="10">
    <source>
        <dbReference type="ARBA" id="ARBA00029409"/>
    </source>
</evidence>
<dbReference type="InterPro" id="IPR035907">
    <property type="entry name" value="Hppk_sf"/>
</dbReference>
<keyword evidence="6" id="KW-0547">Nucleotide-binding</keyword>
<dbReference type="SUPFAM" id="SSF55083">
    <property type="entry name" value="6-hydroxymethyl-7,8-dihydropterin pyrophosphokinase, HPPK"/>
    <property type="match status" value="1"/>
</dbReference>
<comment type="similarity">
    <text evidence="2">Belongs to the HPPK family.</text>
</comment>
<evidence type="ECO:0000256" key="1">
    <source>
        <dbReference type="ARBA" id="ARBA00005051"/>
    </source>
</evidence>
<dbReference type="Proteomes" id="UP000183898">
    <property type="component" value="Unassembled WGS sequence"/>
</dbReference>
<evidence type="ECO:0000256" key="6">
    <source>
        <dbReference type="ARBA" id="ARBA00022741"/>
    </source>
</evidence>
<keyword evidence="9" id="KW-0289">Folate biosynthesis</keyword>
<dbReference type="PANTHER" id="PTHR43071:SF1">
    <property type="entry name" value="2-AMINO-4-HYDROXY-6-HYDROXYMETHYLDIHYDROPTERIDINE PYROPHOSPHOKINASE"/>
    <property type="match status" value="1"/>
</dbReference>
<evidence type="ECO:0000313" key="15">
    <source>
        <dbReference type="Proteomes" id="UP000183898"/>
    </source>
</evidence>
<dbReference type="CDD" id="cd00483">
    <property type="entry name" value="HPPK"/>
    <property type="match status" value="1"/>
</dbReference>
<evidence type="ECO:0000256" key="11">
    <source>
        <dbReference type="ARBA" id="ARBA00029766"/>
    </source>
</evidence>
<dbReference type="EC" id="2.7.6.3" evidence="3"/>
<keyword evidence="7 14" id="KW-0418">Kinase</keyword>
<comment type="pathway">
    <text evidence="1">Cofactor biosynthesis; tetrahydrofolate biosynthesis; 2-amino-4-hydroxy-6-hydroxymethyl-7,8-dihydropteridine diphosphate from 7,8-dihydroneopterin triphosphate: step 4/4.</text>
</comment>
<sequence length="172" mass="19398">MNGANDGRIASHAYIGLGSNLDEPVAHVQKAFEELGELPFTRLLAHSSLYRSAPIGRLDQPDFINAVAHIETTLPPQDLLRALLGIEQKHGRMREYLNAPRTLDLDLLLYDDLQLDEDSLILPHPRMHERAFVLQPLLEIASISSIPGHDNIRELLAACKEQRLERELTRET</sequence>
<reference evidence="14 15" key="1">
    <citation type="submission" date="2016-10" db="EMBL/GenBank/DDBJ databases">
        <authorList>
            <person name="de Groot N.N."/>
        </authorList>
    </citation>
    <scope>NUCLEOTIDE SEQUENCE [LARGE SCALE GENOMIC DNA]</scope>
    <source>
        <strain evidence="14 15">Nl18</strain>
    </source>
</reference>
<dbReference type="NCBIfam" id="TIGR01498">
    <property type="entry name" value="folK"/>
    <property type="match status" value="1"/>
</dbReference>
<comment type="function">
    <text evidence="10">Catalyzes the transfer of pyrophosphate from adenosine triphosphate (ATP) to 6-hydroxymethyl-7,8-dihydropterin, an enzymatic step in folate biosynthesis pathway.</text>
</comment>
<dbReference type="PANTHER" id="PTHR43071">
    <property type="entry name" value="2-AMINO-4-HYDROXY-6-HYDROXYMETHYLDIHYDROPTERIDINE PYROPHOSPHOKINASE"/>
    <property type="match status" value="1"/>
</dbReference>
<dbReference type="UniPathway" id="UPA00077">
    <property type="reaction ID" value="UER00155"/>
</dbReference>
<dbReference type="AlphaFoldDB" id="A0A1H8FZE6"/>
<evidence type="ECO:0000256" key="3">
    <source>
        <dbReference type="ARBA" id="ARBA00013253"/>
    </source>
</evidence>
<evidence type="ECO:0000256" key="2">
    <source>
        <dbReference type="ARBA" id="ARBA00005810"/>
    </source>
</evidence>
<evidence type="ECO:0000256" key="12">
    <source>
        <dbReference type="ARBA" id="ARBA00033413"/>
    </source>
</evidence>
<name>A0A1H8FZE6_9PROT</name>
<gene>
    <name evidence="14" type="ORF">SAMN05216404_10446</name>
</gene>
<protein>
    <recommendedName>
        <fullName evidence="4">2-amino-4-hydroxy-6-hydroxymethyldihydropteridine pyrophosphokinase</fullName>
        <ecNumber evidence="3">2.7.6.3</ecNumber>
    </recommendedName>
    <alternativeName>
        <fullName evidence="11">6-hydroxymethyl-7,8-dihydropterin pyrophosphokinase</fullName>
    </alternativeName>
    <alternativeName>
        <fullName evidence="12">7,8-dihydro-6-hydroxymethylpterin-pyrophosphokinase</fullName>
    </alternativeName>
</protein>
<evidence type="ECO:0000256" key="4">
    <source>
        <dbReference type="ARBA" id="ARBA00016218"/>
    </source>
</evidence>
<accession>A0A1H8FZE6</accession>
<dbReference type="GO" id="GO:0003848">
    <property type="term" value="F:2-amino-4-hydroxy-6-hydroxymethyldihydropteridine diphosphokinase activity"/>
    <property type="evidence" value="ECO:0007669"/>
    <property type="project" value="UniProtKB-EC"/>
</dbReference>
<evidence type="ECO:0000313" key="14">
    <source>
        <dbReference type="EMBL" id="SEN37106.1"/>
    </source>
</evidence>
<evidence type="ECO:0000256" key="9">
    <source>
        <dbReference type="ARBA" id="ARBA00022909"/>
    </source>
</evidence>
<dbReference type="GO" id="GO:0046656">
    <property type="term" value="P:folic acid biosynthetic process"/>
    <property type="evidence" value="ECO:0007669"/>
    <property type="project" value="UniProtKB-KW"/>
</dbReference>
<dbReference type="GO" id="GO:0005524">
    <property type="term" value="F:ATP binding"/>
    <property type="evidence" value="ECO:0007669"/>
    <property type="project" value="UniProtKB-KW"/>
</dbReference>
<evidence type="ECO:0000256" key="7">
    <source>
        <dbReference type="ARBA" id="ARBA00022777"/>
    </source>
</evidence>
<evidence type="ECO:0000259" key="13">
    <source>
        <dbReference type="Pfam" id="PF01288"/>
    </source>
</evidence>
<dbReference type="EMBL" id="FOCT01000004">
    <property type="protein sequence ID" value="SEN37106.1"/>
    <property type="molecule type" value="Genomic_DNA"/>
</dbReference>
<evidence type="ECO:0000256" key="5">
    <source>
        <dbReference type="ARBA" id="ARBA00022679"/>
    </source>
</evidence>
<keyword evidence="5" id="KW-0808">Transferase</keyword>
<evidence type="ECO:0000256" key="8">
    <source>
        <dbReference type="ARBA" id="ARBA00022840"/>
    </source>
</evidence>
<keyword evidence="8" id="KW-0067">ATP-binding</keyword>
<dbReference type="Gene3D" id="3.30.70.560">
    <property type="entry name" value="7,8-Dihydro-6-hydroxymethylpterin-pyrophosphokinase HPPK"/>
    <property type="match status" value="1"/>
</dbReference>
<proteinExistence type="inferred from homology"/>
<dbReference type="GO" id="GO:0016301">
    <property type="term" value="F:kinase activity"/>
    <property type="evidence" value="ECO:0007669"/>
    <property type="project" value="UniProtKB-KW"/>
</dbReference>